<protein>
    <submittedName>
        <fullName evidence="1">Uncharacterized protein</fullName>
    </submittedName>
</protein>
<proteinExistence type="predicted"/>
<dbReference type="AlphaFoldDB" id="A0A9J5WN80"/>
<comment type="caution">
    <text evidence="1">The sequence shown here is derived from an EMBL/GenBank/DDBJ whole genome shotgun (WGS) entry which is preliminary data.</text>
</comment>
<name>A0A9J5WN80_SOLCO</name>
<dbReference type="EMBL" id="JACXVP010000011">
    <property type="protein sequence ID" value="KAG5577419.1"/>
    <property type="molecule type" value="Genomic_DNA"/>
</dbReference>
<reference evidence="1 2" key="1">
    <citation type="submission" date="2020-09" db="EMBL/GenBank/DDBJ databases">
        <title>De no assembly of potato wild relative species, Solanum commersonii.</title>
        <authorList>
            <person name="Cho K."/>
        </authorList>
    </citation>
    <scope>NUCLEOTIDE SEQUENCE [LARGE SCALE GENOMIC DNA]</scope>
    <source>
        <strain evidence="1">LZ3.2</strain>
        <tissue evidence="1">Leaf</tissue>
    </source>
</reference>
<gene>
    <name evidence="1" type="ORF">H5410_057553</name>
</gene>
<dbReference type="Proteomes" id="UP000824120">
    <property type="component" value="Chromosome 11"/>
</dbReference>
<sequence>MSVMISTKEIAYEMNIKPEFRKKQFDKDIDSETTKSLETRVDYFIYIGDQAIFSLQNRFELIEAYENIYDFLFSGKLRTLDNENSFKNIDKDTMLTIHVVIASTETSFSKLKLIKLILDQQCLKRYRMD</sequence>
<evidence type="ECO:0000313" key="1">
    <source>
        <dbReference type="EMBL" id="KAG5577419.1"/>
    </source>
</evidence>
<dbReference type="OrthoDB" id="1306140at2759"/>
<keyword evidence="2" id="KW-1185">Reference proteome</keyword>
<evidence type="ECO:0000313" key="2">
    <source>
        <dbReference type="Proteomes" id="UP000824120"/>
    </source>
</evidence>
<organism evidence="1 2">
    <name type="scientific">Solanum commersonii</name>
    <name type="common">Commerson's wild potato</name>
    <name type="synonym">Commerson's nightshade</name>
    <dbReference type="NCBI Taxonomy" id="4109"/>
    <lineage>
        <taxon>Eukaryota</taxon>
        <taxon>Viridiplantae</taxon>
        <taxon>Streptophyta</taxon>
        <taxon>Embryophyta</taxon>
        <taxon>Tracheophyta</taxon>
        <taxon>Spermatophyta</taxon>
        <taxon>Magnoliopsida</taxon>
        <taxon>eudicotyledons</taxon>
        <taxon>Gunneridae</taxon>
        <taxon>Pentapetalae</taxon>
        <taxon>asterids</taxon>
        <taxon>lamiids</taxon>
        <taxon>Solanales</taxon>
        <taxon>Solanaceae</taxon>
        <taxon>Solanoideae</taxon>
        <taxon>Solaneae</taxon>
        <taxon>Solanum</taxon>
    </lineage>
</organism>
<accession>A0A9J5WN80</accession>